<protein>
    <submittedName>
        <fullName evidence="1">Uncharacterized protein</fullName>
    </submittedName>
</protein>
<proteinExistence type="predicted"/>
<evidence type="ECO:0000313" key="2">
    <source>
        <dbReference type="Proteomes" id="UP001500879"/>
    </source>
</evidence>
<accession>A0ABN0Z6Z2</accession>
<dbReference type="RefSeq" id="WP_344032463.1">
    <property type="nucleotide sequence ID" value="NZ_BAAABX010000086.1"/>
</dbReference>
<keyword evidence="2" id="KW-1185">Reference proteome</keyword>
<organism evidence="1 2">
    <name type="scientific">Streptomyces luteireticuli</name>
    <dbReference type="NCBI Taxonomy" id="173858"/>
    <lineage>
        <taxon>Bacteria</taxon>
        <taxon>Bacillati</taxon>
        <taxon>Actinomycetota</taxon>
        <taxon>Actinomycetes</taxon>
        <taxon>Kitasatosporales</taxon>
        <taxon>Streptomycetaceae</taxon>
        <taxon>Streptomyces</taxon>
    </lineage>
</organism>
<dbReference type="Proteomes" id="UP001500879">
    <property type="component" value="Unassembled WGS sequence"/>
</dbReference>
<reference evidence="1 2" key="1">
    <citation type="journal article" date="2019" name="Int. J. Syst. Evol. Microbiol.">
        <title>The Global Catalogue of Microorganisms (GCM) 10K type strain sequencing project: providing services to taxonomists for standard genome sequencing and annotation.</title>
        <authorList>
            <consortium name="The Broad Institute Genomics Platform"/>
            <consortium name="The Broad Institute Genome Sequencing Center for Infectious Disease"/>
            <person name="Wu L."/>
            <person name="Ma J."/>
        </authorList>
    </citation>
    <scope>NUCLEOTIDE SEQUENCE [LARGE SCALE GENOMIC DNA]</scope>
    <source>
        <strain evidence="1 2">JCM 4788</strain>
    </source>
</reference>
<gene>
    <name evidence="1" type="ORF">GCM10010357_67000</name>
</gene>
<sequence length="141" mass="14913">MAKRITGADRVIMGRFTAQWPDGRCVLVYAKHESMAVVASVAVPGAPAAEGSLWEVAGRHCPGGGANEADTYGRWLLCAGWSMSVMPPAGGLVVSGEPWSVDVLKTAVLKEPAYGSEGVYVGRMAFTNEGVLERAGELLYR</sequence>
<evidence type="ECO:0000313" key="1">
    <source>
        <dbReference type="EMBL" id="GAA0436145.1"/>
    </source>
</evidence>
<comment type="caution">
    <text evidence="1">The sequence shown here is derived from an EMBL/GenBank/DDBJ whole genome shotgun (WGS) entry which is preliminary data.</text>
</comment>
<dbReference type="EMBL" id="BAAABX010000086">
    <property type="protein sequence ID" value="GAA0436145.1"/>
    <property type="molecule type" value="Genomic_DNA"/>
</dbReference>
<name>A0ABN0Z6Z2_9ACTN</name>